<comment type="caution">
    <text evidence="8">The sequence shown here is derived from an EMBL/GenBank/DDBJ whole genome shotgun (WGS) entry which is preliminary data.</text>
</comment>
<evidence type="ECO:0000256" key="5">
    <source>
        <dbReference type="ARBA" id="ARBA00023242"/>
    </source>
</evidence>
<dbReference type="Proteomes" id="UP000245207">
    <property type="component" value="Unassembled WGS sequence"/>
</dbReference>
<evidence type="ECO:0000256" key="6">
    <source>
        <dbReference type="RuleBase" id="RU367028"/>
    </source>
</evidence>
<accession>A0A2U1QCW1</accession>
<dbReference type="AlphaFoldDB" id="A0A2U1QCW1"/>
<gene>
    <name evidence="8" type="ORF">CTI12_AA046560</name>
</gene>
<evidence type="ECO:0000256" key="3">
    <source>
        <dbReference type="ARBA" id="ARBA00023015"/>
    </source>
</evidence>
<sequence>MVSFNIFRSCRTKDPCSLPKQPCKRHKVIDGHDLPCSILPPQSIQAPCGSSFKSHDQFASQDYAHVMAKLYDMDLPRSKIYNDKGFKNRALQEICQNRKFSTGYTYEDGEEEQHPEMLISSPRTFSVELARSRQYSGQVGDVSPEWGSPARLSVFKKLLPWKVEGKVKESFAVVKRSENPYEDFKKSMMEMIVEKQMYEECDLNQLLQCFLSLNSRCHHGIIMEAFSHISNTMFLDHPSFNI</sequence>
<comment type="function">
    <text evidence="6">Transcriptional repressor that regulates multiple aspects of plant growth and development.</text>
</comment>
<dbReference type="EMBL" id="PKPP01000217">
    <property type="protein sequence ID" value="PWA95812.1"/>
    <property type="molecule type" value="Genomic_DNA"/>
</dbReference>
<keyword evidence="3 6" id="KW-0805">Transcription regulation</keyword>
<keyword evidence="2 6" id="KW-0678">Repressor</keyword>
<organism evidence="8 9">
    <name type="scientific">Artemisia annua</name>
    <name type="common">Sweet wormwood</name>
    <dbReference type="NCBI Taxonomy" id="35608"/>
    <lineage>
        <taxon>Eukaryota</taxon>
        <taxon>Viridiplantae</taxon>
        <taxon>Streptophyta</taxon>
        <taxon>Embryophyta</taxon>
        <taxon>Tracheophyta</taxon>
        <taxon>Spermatophyta</taxon>
        <taxon>Magnoliopsida</taxon>
        <taxon>eudicotyledons</taxon>
        <taxon>Gunneridae</taxon>
        <taxon>Pentapetalae</taxon>
        <taxon>asterids</taxon>
        <taxon>campanulids</taxon>
        <taxon>Asterales</taxon>
        <taxon>Asteraceae</taxon>
        <taxon>Asteroideae</taxon>
        <taxon>Anthemideae</taxon>
        <taxon>Artemisiinae</taxon>
        <taxon>Artemisia</taxon>
    </lineage>
</organism>
<evidence type="ECO:0000259" key="7">
    <source>
        <dbReference type="PROSITE" id="PS51754"/>
    </source>
</evidence>
<evidence type="ECO:0000256" key="1">
    <source>
        <dbReference type="ARBA" id="ARBA00004123"/>
    </source>
</evidence>
<dbReference type="InterPro" id="IPR038933">
    <property type="entry name" value="Ovate"/>
</dbReference>
<comment type="subcellular location">
    <subcellularLocation>
        <location evidence="1 6">Nucleus</location>
    </subcellularLocation>
</comment>
<dbReference type="PANTHER" id="PTHR33057">
    <property type="entry name" value="TRANSCRIPTION REPRESSOR OFP7-RELATED"/>
    <property type="match status" value="1"/>
</dbReference>
<proteinExistence type="predicted"/>
<dbReference type="OrthoDB" id="1928390at2759"/>
<keyword evidence="5 6" id="KW-0539">Nucleus</keyword>
<dbReference type="PROSITE" id="PS51754">
    <property type="entry name" value="OVATE"/>
    <property type="match status" value="1"/>
</dbReference>
<dbReference type="InterPro" id="IPR006458">
    <property type="entry name" value="Ovate_C"/>
</dbReference>
<dbReference type="NCBIfam" id="TIGR01568">
    <property type="entry name" value="A_thal_3678"/>
    <property type="match status" value="1"/>
</dbReference>
<evidence type="ECO:0000313" key="9">
    <source>
        <dbReference type="Proteomes" id="UP000245207"/>
    </source>
</evidence>
<dbReference type="GO" id="GO:0005634">
    <property type="term" value="C:nucleus"/>
    <property type="evidence" value="ECO:0007669"/>
    <property type="project" value="UniProtKB-SubCell"/>
</dbReference>
<dbReference type="Pfam" id="PF04844">
    <property type="entry name" value="Ovate"/>
    <property type="match status" value="1"/>
</dbReference>
<evidence type="ECO:0000256" key="4">
    <source>
        <dbReference type="ARBA" id="ARBA00023163"/>
    </source>
</evidence>
<name>A0A2U1QCW1_ARTAN</name>
<dbReference type="PANTHER" id="PTHR33057:SF224">
    <property type="entry name" value="TRANSCRIPTION REPRESSOR"/>
    <property type="match status" value="1"/>
</dbReference>
<protein>
    <recommendedName>
        <fullName evidence="6">Transcription repressor</fullName>
    </recommendedName>
    <alternativeName>
        <fullName evidence="6">Ovate family protein</fullName>
    </alternativeName>
</protein>
<keyword evidence="9" id="KW-1185">Reference proteome</keyword>
<dbReference type="GO" id="GO:0045892">
    <property type="term" value="P:negative regulation of DNA-templated transcription"/>
    <property type="evidence" value="ECO:0007669"/>
    <property type="project" value="UniProtKB-UniRule"/>
</dbReference>
<dbReference type="STRING" id="35608.A0A2U1QCW1"/>
<keyword evidence="4 6" id="KW-0804">Transcription</keyword>
<feature type="domain" description="OVATE" evidence="7">
    <location>
        <begin position="173"/>
        <end position="232"/>
    </location>
</feature>
<evidence type="ECO:0000313" key="8">
    <source>
        <dbReference type="EMBL" id="PWA95812.1"/>
    </source>
</evidence>
<reference evidence="8 9" key="1">
    <citation type="journal article" date="2018" name="Mol. Plant">
        <title>The genome of Artemisia annua provides insight into the evolution of Asteraceae family and artemisinin biosynthesis.</title>
        <authorList>
            <person name="Shen Q."/>
            <person name="Zhang L."/>
            <person name="Liao Z."/>
            <person name="Wang S."/>
            <person name="Yan T."/>
            <person name="Shi P."/>
            <person name="Liu M."/>
            <person name="Fu X."/>
            <person name="Pan Q."/>
            <person name="Wang Y."/>
            <person name="Lv Z."/>
            <person name="Lu X."/>
            <person name="Zhang F."/>
            <person name="Jiang W."/>
            <person name="Ma Y."/>
            <person name="Chen M."/>
            <person name="Hao X."/>
            <person name="Li L."/>
            <person name="Tang Y."/>
            <person name="Lv G."/>
            <person name="Zhou Y."/>
            <person name="Sun X."/>
            <person name="Brodelius P.E."/>
            <person name="Rose J.K.C."/>
            <person name="Tang K."/>
        </authorList>
    </citation>
    <scope>NUCLEOTIDE SEQUENCE [LARGE SCALE GENOMIC DNA]</scope>
    <source>
        <strain evidence="9">cv. Huhao1</strain>
        <tissue evidence="8">Leaf</tissue>
    </source>
</reference>
<evidence type="ECO:0000256" key="2">
    <source>
        <dbReference type="ARBA" id="ARBA00022491"/>
    </source>
</evidence>